<evidence type="ECO:0000313" key="1">
    <source>
        <dbReference type="EMBL" id="JAD58411.1"/>
    </source>
</evidence>
<accession>A0A0A9B4V1</accession>
<dbReference type="AlphaFoldDB" id="A0A0A9B4V1"/>
<protein>
    <submittedName>
        <fullName evidence="1">Uncharacterized protein</fullName>
    </submittedName>
</protein>
<reference evidence="1" key="1">
    <citation type="submission" date="2014-09" db="EMBL/GenBank/DDBJ databases">
        <authorList>
            <person name="Magalhaes I.L.F."/>
            <person name="Oliveira U."/>
            <person name="Santos F.R."/>
            <person name="Vidigal T.H.D.A."/>
            <person name="Brescovit A.D."/>
            <person name="Santos A.J."/>
        </authorList>
    </citation>
    <scope>NUCLEOTIDE SEQUENCE</scope>
    <source>
        <tissue evidence="1">Shoot tissue taken approximately 20 cm above the soil surface</tissue>
    </source>
</reference>
<organism evidence="1">
    <name type="scientific">Arundo donax</name>
    <name type="common">Giant reed</name>
    <name type="synonym">Donax arundinaceus</name>
    <dbReference type="NCBI Taxonomy" id="35708"/>
    <lineage>
        <taxon>Eukaryota</taxon>
        <taxon>Viridiplantae</taxon>
        <taxon>Streptophyta</taxon>
        <taxon>Embryophyta</taxon>
        <taxon>Tracheophyta</taxon>
        <taxon>Spermatophyta</taxon>
        <taxon>Magnoliopsida</taxon>
        <taxon>Liliopsida</taxon>
        <taxon>Poales</taxon>
        <taxon>Poaceae</taxon>
        <taxon>PACMAD clade</taxon>
        <taxon>Arundinoideae</taxon>
        <taxon>Arundineae</taxon>
        <taxon>Arundo</taxon>
    </lineage>
</organism>
<proteinExistence type="predicted"/>
<name>A0A0A9B4V1_ARUDO</name>
<reference evidence="1" key="2">
    <citation type="journal article" date="2015" name="Data Brief">
        <title>Shoot transcriptome of the giant reed, Arundo donax.</title>
        <authorList>
            <person name="Barrero R.A."/>
            <person name="Guerrero F.D."/>
            <person name="Moolhuijzen P."/>
            <person name="Goolsby J.A."/>
            <person name="Tidwell J."/>
            <person name="Bellgard S.E."/>
            <person name="Bellgard M.I."/>
        </authorList>
    </citation>
    <scope>NUCLEOTIDE SEQUENCE</scope>
    <source>
        <tissue evidence="1">Shoot tissue taken approximately 20 cm above the soil surface</tissue>
    </source>
</reference>
<dbReference type="EMBL" id="GBRH01239484">
    <property type="protein sequence ID" value="JAD58411.1"/>
    <property type="molecule type" value="Transcribed_RNA"/>
</dbReference>
<sequence>MILSFFISIMVSFLVYHKYHKDIIGKN</sequence>